<dbReference type="GO" id="GO:0003824">
    <property type="term" value="F:catalytic activity"/>
    <property type="evidence" value="ECO:0007669"/>
    <property type="project" value="InterPro"/>
</dbReference>
<dbReference type="InterPro" id="IPR052054">
    <property type="entry name" value="Oxidative_DNA_repair_enzyme"/>
</dbReference>
<dbReference type="SUPFAM" id="SSF48150">
    <property type="entry name" value="DNA-glycosylase"/>
    <property type="match status" value="1"/>
</dbReference>
<protein>
    <submittedName>
        <fullName evidence="1">Uncharacterized protein</fullName>
    </submittedName>
</protein>
<comment type="caution">
    <text evidence="1">The sequence shown here is derived from an EMBL/GenBank/DDBJ whole genome shotgun (WGS) entry which is preliminary data.</text>
</comment>
<evidence type="ECO:0000313" key="1">
    <source>
        <dbReference type="EMBL" id="GAG66576.1"/>
    </source>
</evidence>
<dbReference type="Gene3D" id="1.10.340.30">
    <property type="entry name" value="Hypothetical protein, domain 2"/>
    <property type="match status" value="1"/>
</dbReference>
<dbReference type="AlphaFoldDB" id="X1B3K4"/>
<dbReference type="PANTHER" id="PTHR10242">
    <property type="entry name" value="8-OXOGUANINE DNA GLYCOSYLASE"/>
    <property type="match status" value="1"/>
</dbReference>
<reference evidence="1" key="1">
    <citation type="journal article" date="2014" name="Front. Microbiol.">
        <title>High frequency of phylogenetically diverse reductive dehalogenase-homologous genes in deep subseafloor sedimentary metagenomes.</title>
        <authorList>
            <person name="Kawai M."/>
            <person name="Futagami T."/>
            <person name="Toyoda A."/>
            <person name="Takaki Y."/>
            <person name="Nishi S."/>
            <person name="Hori S."/>
            <person name="Arai W."/>
            <person name="Tsubouchi T."/>
            <person name="Morono Y."/>
            <person name="Uchiyama I."/>
            <person name="Ito T."/>
            <person name="Fujiyama A."/>
            <person name="Inagaki F."/>
            <person name="Takami H."/>
        </authorList>
    </citation>
    <scope>NUCLEOTIDE SEQUENCE</scope>
    <source>
        <strain evidence="1">Expedition CK06-06</strain>
    </source>
</reference>
<proteinExistence type="predicted"/>
<gene>
    <name evidence="1" type="ORF">S01H4_01041</name>
</gene>
<accession>X1B3K4</accession>
<dbReference type="InterPro" id="IPR011257">
    <property type="entry name" value="DNA_glycosylase"/>
</dbReference>
<dbReference type="GO" id="GO:0006281">
    <property type="term" value="P:DNA repair"/>
    <property type="evidence" value="ECO:0007669"/>
    <property type="project" value="InterPro"/>
</dbReference>
<organism evidence="1">
    <name type="scientific">marine sediment metagenome</name>
    <dbReference type="NCBI Taxonomy" id="412755"/>
    <lineage>
        <taxon>unclassified sequences</taxon>
        <taxon>metagenomes</taxon>
        <taxon>ecological metagenomes</taxon>
    </lineage>
</organism>
<dbReference type="PANTHER" id="PTHR10242:SF2">
    <property type="entry name" value="N-GLYCOSYLASE_DNA LYASE"/>
    <property type="match status" value="1"/>
</dbReference>
<dbReference type="EMBL" id="BART01000172">
    <property type="protein sequence ID" value="GAG66576.1"/>
    <property type="molecule type" value="Genomic_DNA"/>
</dbReference>
<name>X1B3K4_9ZZZZ</name>
<sequence length="305" mass="36075">MSKPIFLEIKKVKELLPKAPFNFDATRHKPDHFPSADNEWKPDIRWQTMIWKKVPIGLKFENQGTIDQPKVSLSIWSQDELGQDFLNSITDEIKYRYNFQLDLTKFIQRFRNDSQLGSVINKWQGMKPLNVSSLYEYLIIAIVLQNATVRRSVNMMKALFENYGTLLSYDGKELFCFWELEVIDEATEQELRNLKIGYRAKSIKRVTSTFVRGEINEYELRNKFREEQRKALLALYGIGPASVGYILSDVFYHLDELNYISPWEQKIYSKLFFNQDPDKPVSVDKLLKFFDKRFSKYKTLAVHYI</sequence>